<proteinExistence type="predicted"/>
<reference evidence="1 2" key="1">
    <citation type="submission" date="2014-12" db="EMBL/GenBank/DDBJ databases">
        <title>Denitrispirillum autotrophicum gen. nov., sp. nov., Denitrifying, Facultatively Autotrophic Bacteria Isolated from Rice Paddy Soil.</title>
        <authorList>
            <person name="Ishii S."/>
            <person name="Ashida N."/>
            <person name="Ohno H."/>
            <person name="Otsuka S."/>
            <person name="Yokota A."/>
            <person name="Senoo K."/>
        </authorList>
    </citation>
    <scope>NUCLEOTIDE SEQUENCE [LARGE SCALE GENOMIC DNA]</scope>
    <source>
        <strain evidence="1 2">TSA66</strain>
    </source>
</reference>
<sequence>MSRPTAIILTPRQLRYMLSRATGTTTRQRPYMFSRRQCTSGLRSDSASILDIGVAEEDTEAITGVVDTLGAAATTGEAGIGSAVGADGVEFPTIGNIRER</sequence>
<dbReference type="Proteomes" id="UP000031572">
    <property type="component" value="Unassembled WGS sequence"/>
</dbReference>
<organism evidence="1 2">
    <name type="scientific">Noviherbaspirillum autotrophicum</name>
    <dbReference type="NCBI Taxonomy" id="709839"/>
    <lineage>
        <taxon>Bacteria</taxon>
        <taxon>Pseudomonadati</taxon>
        <taxon>Pseudomonadota</taxon>
        <taxon>Betaproteobacteria</taxon>
        <taxon>Burkholderiales</taxon>
        <taxon>Oxalobacteraceae</taxon>
        <taxon>Noviherbaspirillum</taxon>
    </lineage>
</organism>
<evidence type="ECO:0000313" key="2">
    <source>
        <dbReference type="Proteomes" id="UP000031572"/>
    </source>
</evidence>
<name>A0A0C2BGQ3_9BURK</name>
<comment type="caution">
    <text evidence="1">The sequence shown here is derived from an EMBL/GenBank/DDBJ whole genome shotgun (WGS) entry which is preliminary data.</text>
</comment>
<protein>
    <submittedName>
        <fullName evidence="1">Uncharacterized protein</fullName>
    </submittedName>
</protein>
<dbReference type="AlphaFoldDB" id="A0A0C2BGQ3"/>
<gene>
    <name evidence="1" type="ORF">TSA66_05530</name>
</gene>
<keyword evidence="2" id="KW-1185">Reference proteome</keyword>
<accession>A0A0C2BGQ3</accession>
<evidence type="ECO:0000313" key="1">
    <source>
        <dbReference type="EMBL" id="KIF80400.1"/>
    </source>
</evidence>
<dbReference type="EMBL" id="JWJG01000028">
    <property type="protein sequence ID" value="KIF80400.1"/>
    <property type="molecule type" value="Genomic_DNA"/>
</dbReference>